<dbReference type="EMBL" id="JAVDDT010000006">
    <property type="protein sequence ID" value="MDQ2070250.1"/>
    <property type="molecule type" value="Genomic_DNA"/>
</dbReference>
<dbReference type="PANTHER" id="PTHR22911">
    <property type="entry name" value="ACYL-MALONYL CONDENSING ENZYME-RELATED"/>
    <property type="match status" value="1"/>
</dbReference>
<reference evidence="3 4" key="1">
    <citation type="submission" date="2023-08" db="EMBL/GenBank/DDBJ databases">
        <title>Whole-genome sequencing of halo(alkali)philic microorganisms from hypersaline lakes.</title>
        <authorList>
            <person name="Sorokin D.Y."/>
            <person name="Abbas B."/>
            <person name="Merkel A.Y."/>
        </authorList>
    </citation>
    <scope>NUCLEOTIDE SEQUENCE [LARGE SCALE GENOMIC DNA]</scope>
    <source>
        <strain evidence="3 4">AB-CW4</strain>
    </source>
</reference>
<keyword evidence="4" id="KW-1185">Reference proteome</keyword>
<evidence type="ECO:0000259" key="2">
    <source>
        <dbReference type="Pfam" id="PF00892"/>
    </source>
</evidence>
<dbReference type="RefSeq" id="WP_306728744.1">
    <property type="nucleotide sequence ID" value="NZ_JAVDDT010000006.1"/>
</dbReference>
<keyword evidence="1" id="KW-0812">Transmembrane</keyword>
<sequence>MIDHKHSGALMVLLAAALWGTAGVAARWIYEAESLSALEIGFWRMALAAPLLLILATLNGPVRGLGQGRPLILLVSMGLCLAGFQAGYFSAIAAMGVAVATLVAICTIPILTALLAWPIYGEAIGLRVASALLAAVVGMVLIVSGSDTPTLPGAEGLAVGLPMALAASLCFACLTLAGRALPGRLDPLWTTAVTLTLAAVVLALLIGPAAIRWPDNIGSTWAAMAWIALMPTALAYVLFYRGLPRVASGTAGLLILAEPLTANILAWLFHGERLGTLGWMGASLLLAAMALAAWRRPAVPG</sequence>
<dbReference type="InterPro" id="IPR037185">
    <property type="entry name" value="EmrE-like"/>
</dbReference>
<feature type="transmembrane region" description="Helical" evidence="1">
    <location>
        <begin position="124"/>
        <end position="144"/>
    </location>
</feature>
<feature type="transmembrane region" description="Helical" evidence="1">
    <location>
        <begin position="188"/>
        <end position="211"/>
    </location>
</feature>
<dbReference type="InterPro" id="IPR000620">
    <property type="entry name" value="EamA_dom"/>
</dbReference>
<proteinExistence type="predicted"/>
<keyword evidence="1" id="KW-0472">Membrane</keyword>
<dbReference type="PANTHER" id="PTHR22911:SF79">
    <property type="entry name" value="MOBA-LIKE NTP TRANSFERASE DOMAIN-CONTAINING PROTEIN"/>
    <property type="match status" value="1"/>
</dbReference>
<comment type="caution">
    <text evidence="3">The sequence shown here is derived from an EMBL/GenBank/DDBJ whole genome shotgun (WGS) entry which is preliminary data.</text>
</comment>
<keyword evidence="1" id="KW-1133">Transmembrane helix</keyword>
<feature type="domain" description="EamA" evidence="2">
    <location>
        <begin position="160"/>
        <end position="292"/>
    </location>
</feature>
<feature type="transmembrane region" description="Helical" evidence="1">
    <location>
        <begin position="97"/>
        <end position="117"/>
    </location>
</feature>
<evidence type="ECO:0000256" key="1">
    <source>
        <dbReference type="SAM" id="Phobius"/>
    </source>
</evidence>
<accession>A0ABU0W890</accession>
<protein>
    <submittedName>
        <fullName evidence="3">EamA family transporter</fullName>
    </submittedName>
</protein>
<dbReference type="Pfam" id="PF00892">
    <property type="entry name" value="EamA"/>
    <property type="match status" value="2"/>
</dbReference>
<feature type="transmembrane region" description="Helical" evidence="1">
    <location>
        <begin position="41"/>
        <end position="59"/>
    </location>
</feature>
<evidence type="ECO:0000313" key="4">
    <source>
        <dbReference type="Proteomes" id="UP001239019"/>
    </source>
</evidence>
<feature type="transmembrane region" description="Helical" evidence="1">
    <location>
        <begin position="156"/>
        <end position="176"/>
    </location>
</feature>
<feature type="transmembrane region" description="Helical" evidence="1">
    <location>
        <begin position="71"/>
        <end position="91"/>
    </location>
</feature>
<feature type="transmembrane region" description="Helical" evidence="1">
    <location>
        <begin position="276"/>
        <end position="294"/>
    </location>
</feature>
<name>A0ABU0W890_9GAMM</name>
<dbReference type="Proteomes" id="UP001239019">
    <property type="component" value="Unassembled WGS sequence"/>
</dbReference>
<evidence type="ECO:0000313" key="3">
    <source>
        <dbReference type="EMBL" id="MDQ2070250.1"/>
    </source>
</evidence>
<organism evidence="3 4">
    <name type="scientific">Natronospira bacteriovora</name>
    <dbReference type="NCBI Taxonomy" id="3069753"/>
    <lineage>
        <taxon>Bacteria</taxon>
        <taxon>Pseudomonadati</taxon>
        <taxon>Pseudomonadota</taxon>
        <taxon>Gammaproteobacteria</taxon>
        <taxon>Natronospirales</taxon>
        <taxon>Natronospiraceae</taxon>
        <taxon>Natronospira</taxon>
    </lineage>
</organism>
<gene>
    <name evidence="3" type="ORF">RBH19_10200</name>
</gene>
<dbReference type="SUPFAM" id="SSF103481">
    <property type="entry name" value="Multidrug resistance efflux transporter EmrE"/>
    <property type="match status" value="2"/>
</dbReference>
<feature type="domain" description="EamA" evidence="2">
    <location>
        <begin position="7"/>
        <end position="143"/>
    </location>
</feature>
<feature type="transmembrane region" description="Helical" evidence="1">
    <location>
        <begin position="251"/>
        <end position="270"/>
    </location>
</feature>
<feature type="transmembrane region" description="Helical" evidence="1">
    <location>
        <begin position="217"/>
        <end position="239"/>
    </location>
</feature>